<organism evidence="1 2">
    <name type="scientific">Smittium mucronatum</name>
    <dbReference type="NCBI Taxonomy" id="133383"/>
    <lineage>
        <taxon>Eukaryota</taxon>
        <taxon>Fungi</taxon>
        <taxon>Fungi incertae sedis</taxon>
        <taxon>Zoopagomycota</taxon>
        <taxon>Kickxellomycotina</taxon>
        <taxon>Harpellomycetes</taxon>
        <taxon>Harpellales</taxon>
        <taxon>Legeriomycetaceae</taxon>
        <taxon>Smittium</taxon>
    </lineage>
</organism>
<dbReference type="Proteomes" id="UP000187455">
    <property type="component" value="Unassembled WGS sequence"/>
</dbReference>
<evidence type="ECO:0000313" key="1">
    <source>
        <dbReference type="EMBL" id="OLY79260.1"/>
    </source>
</evidence>
<keyword evidence="2" id="KW-1185">Reference proteome</keyword>
<dbReference type="AlphaFoldDB" id="A0A1R0GQV2"/>
<gene>
    <name evidence="1" type="ORF">AYI68_g6674</name>
</gene>
<reference evidence="1 2" key="1">
    <citation type="journal article" date="2016" name="Mol. Biol. Evol.">
        <title>Genome-Wide Survey of Gut Fungi (Harpellales) Reveals the First Horizontally Transferred Ubiquitin Gene from a Mosquito Host.</title>
        <authorList>
            <person name="Wang Y."/>
            <person name="White M.M."/>
            <person name="Kvist S."/>
            <person name="Moncalvo J.M."/>
        </authorList>
    </citation>
    <scope>NUCLEOTIDE SEQUENCE [LARGE SCALE GENOMIC DNA]</scope>
    <source>
        <strain evidence="1 2">ALG-7-W6</strain>
    </source>
</reference>
<sequence>MHQHPNILLPMRLPQFLYNLKNQLFPKYFIYSLISTDSCQVLSRSYKSSSKNVPLLESNKTLGKQQAKSTKKQKNIKKYPEREFAKAAIQAIRNEPNKSEYLLIWACIILFAYHWKYKEDREMEYLIRKPLLFCLLKNMLIELDLF</sequence>
<proteinExistence type="predicted"/>
<comment type="caution">
    <text evidence="1">The sequence shown here is derived from an EMBL/GenBank/DDBJ whole genome shotgun (WGS) entry which is preliminary data.</text>
</comment>
<protein>
    <submittedName>
        <fullName evidence="1">Uncharacterized protein</fullName>
    </submittedName>
</protein>
<dbReference type="OrthoDB" id="5585879at2759"/>
<dbReference type="EMBL" id="LSSL01004710">
    <property type="protein sequence ID" value="OLY79260.1"/>
    <property type="molecule type" value="Genomic_DNA"/>
</dbReference>
<accession>A0A1R0GQV2</accession>
<evidence type="ECO:0000313" key="2">
    <source>
        <dbReference type="Proteomes" id="UP000187455"/>
    </source>
</evidence>
<name>A0A1R0GQV2_9FUNG</name>